<dbReference type="SUPFAM" id="SSF54001">
    <property type="entry name" value="Cysteine proteinases"/>
    <property type="match status" value="1"/>
</dbReference>
<organism evidence="7 8">
    <name type="scientific">Actinacidiphila rubida</name>
    <dbReference type="NCBI Taxonomy" id="310780"/>
    <lineage>
        <taxon>Bacteria</taxon>
        <taxon>Bacillati</taxon>
        <taxon>Actinomycetota</taxon>
        <taxon>Actinomycetes</taxon>
        <taxon>Kitasatosporales</taxon>
        <taxon>Streptomycetaceae</taxon>
        <taxon>Actinacidiphila</taxon>
    </lineage>
</organism>
<reference evidence="7 8" key="1">
    <citation type="submission" date="2016-10" db="EMBL/GenBank/DDBJ databases">
        <authorList>
            <person name="de Groot N.N."/>
        </authorList>
    </citation>
    <scope>NUCLEOTIDE SEQUENCE [LARGE SCALE GENOMIC DNA]</scope>
    <source>
        <strain evidence="7 8">CGMCC 4.2026</strain>
    </source>
</reference>
<evidence type="ECO:0000256" key="2">
    <source>
        <dbReference type="ARBA" id="ARBA00022670"/>
    </source>
</evidence>
<dbReference type="STRING" id="310780.SAMN05216267_1013107"/>
<dbReference type="GO" id="GO:0008234">
    <property type="term" value="F:cysteine-type peptidase activity"/>
    <property type="evidence" value="ECO:0007669"/>
    <property type="project" value="UniProtKB-KW"/>
</dbReference>
<dbReference type="InterPro" id="IPR038765">
    <property type="entry name" value="Papain-like_cys_pep_sf"/>
</dbReference>
<dbReference type="GO" id="GO:0006508">
    <property type="term" value="P:proteolysis"/>
    <property type="evidence" value="ECO:0007669"/>
    <property type="project" value="UniProtKB-KW"/>
</dbReference>
<feature type="domain" description="NlpC/P60" evidence="6">
    <location>
        <begin position="187"/>
        <end position="361"/>
    </location>
</feature>
<evidence type="ECO:0000256" key="5">
    <source>
        <dbReference type="SAM" id="Phobius"/>
    </source>
</evidence>
<evidence type="ECO:0000256" key="4">
    <source>
        <dbReference type="ARBA" id="ARBA00022807"/>
    </source>
</evidence>
<gene>
    <name evidence="7" type="ORF">SAMN05216267_1013107</name>
</gene>
<evidence type="ECO:0000256" key="1">
    <source>
        <dbReference type="ARBA" id="ARBA00007074"/>
    </source>
</evidence>
<keyword evidence="4" id="KW-0788">Thiol protease</keyword>
<keyword evidence="2" id="KW-0645">Protease</keyword>
<keyword evidence="3 7" id="KW-0378">Hydrolase</keyword>
<dbReference type="RefSeq" id="WP_075016951.1">
    <property type="nucleotide sequence ID" value="NZ_FODD01000013.1"/>
</dbReference>
<dbReference type="Gene3D" id="3.90.1720.10">
    <property type="entry name" value="endopeptidase domain like (from Nostoc punctiforme)"/>
    <property type="match status" value="1"/>
</dbReference>
<evidence type="ECO:0000259" key="6">
    <source>
        <dbReference type="PROSITE" id="PS51935"/>
    </source>
</evidence>
<evidence type="ECO:0000313" key="7">
    <source>
        <dbReference type="EMBL" id="SEN94296.1"/>
    </source>
</evidence>
<protein>
    <submittedName>
        <fullName evidence="7">Cell wall-associated hydrolase, NlpC family</fullName>
    </submittedName>
</protein>
<feature type="transmembrane region" description="Helical" evidence="5">
    <location>
        <begin position="12"/>
        <end position="33"/>
    </location>
</feature>
<dbReference type="InterPro" id="IPR000064">
    <property type="entry name" value="NLP_P60_dom"/>
</dbReference>
<name>A0A1H8KNX9_9ACTN</name>
<dbReference type="EMBL" id="FODD01000013">
    <property type="protein sequence ID" value="SEN94296.1"/>
    <property type="molecule type" value="Genomic_DNA"/>
</dbReference>
<dbReference type="PROSITE" id="PS51935">
    <property type="entry name" value="NLPC_P60"/>
    <property type="match status" value="1"/>
</dbReference>
<keyword evidence="5" id="KW-0472">Membrane</keyword>
<dbReference type="OrthoDB" id="4872947at2"/>
<evidence type="ECO:0000313" key="8">
    <source>
        <dbReference type="Proteomes" id="UP000181951"/>
    </source>
</evidence>
<dbReference type="AlphaFoldDB" id="A0A1H8KNX9"/>
<dbReference type="Pfam" id="PF00877">
    <property type="entry name" value="NLPC_P60"/>
    <property type="match status" value="1"/>
</dbReference>
<keyword evidence="5" id="KW-0812">Transmembrane</keyword>
<keyword evidence="8" id="KW-1185">Reference proteome</keyword>
<comment type="similarity">
    <text evidence="1">Belongs to the peptidase C40 family.</text>
</comment>
<proteinExistence type="inferred from homology"/>
<accession>A0A1H8KNX9</accession>
<keyword evidence="5" id="KW-1133">Transmembrane helix</keyword>
<sequence length="361" mass="39459">MPTSTPAGRGRKIVNVVAVSALLAASGYLTVALRKDEQSKAPVVQAVTDKPALSSSSVAAPGAQTWERLTGPDRSVLRDSKGQVLGTFTDGARTATLTGPSRTFAEPANTKSRVVTENWVRLMPQQWKAGAETSAWFKDWFKKYFGSEEDDLFAWAFQYVEGAPVKKDAQGIPYAGDAKFGPINPGGSIGNDLRKEQSDFYDYLGIPYTFRNGTTMKPERERYRSIDCSGFVRTVFGFRGRYPLAPSDSSGDGLPRTANGIARSKEGVTVIPLQGPAPWYTRPTAIDVLQPGDLVIFKLDARTHNRLDHIGIYLGNDTDGHKIFISSREEVDGPTIGDKGGTSRLDGNGYYANYFRTARRL</sequence>
<evidence type="ECO:0000256" key="3">
    <source>
        <dbReference type="ARBA" id="ARBA00022801"/>
    </source>
</evidence>
<dbReference type="Proteomes" id="UP000181951">
    <property type="component" value="Unassembled WGS sequence"/>
</dbReference>